<dbReference type="PRINTS" id="PR00069">
    <property type="entry name" value="ALDKETRDTASE"/>
</dbReference>
<evidence type="ECO:0000256" key="4">
    <source>
        <dbReference type="PIRSR" id="PIRSR000097-1"/>
    </source>
</evidence>
<evidence type="ECO:0000256" key="6">
    <source>
        <dbReference type="PIRSR" id="PIRSR000097-3"/>
    </source>
</evidence>
<protein>
    <submittedName>
        <fullName evidence="8">2,5-diketo-D-gluconate reductase A</fullName>
        <ecNumber evidence="8">1.1.1.346</ecNumber>
    </submittedName>
</protein>
<keyword evidence="9" id="KW-1185">Reference proteome</keyword>
<keyword evidence="3 8" id="KW-0560">Oxidoreductase</keyword>
<dbReference type="InterPro" id="IPR036812">
    <property type="entry name" value="NAD(P)_OxRdtase_dom_sf"/>
</dbReference>
<dbReference type="SUPFAM" id="SSF51430">
    <property type="entry name" value="NAD(P)-linked oxidoreductase"/>
    <property type="match status" value="1"/>
</dbReference>
<dbReference type="PANTHER" id="PTHR43827:SF3">
    <property type="entry name" value="NADP-DEPENDENT OXIDOREDUCTASE DOMAIN-CONTAINING PROTEIN"/>
    <property type="match status" value="1"/>
</dbReference>
<feature type="binding site" evidence="5">
    <location>
        <position position="113"/>
    </location>
    <ligand>
        <name>substrate</name>
    </ligand>
</feature>
<feature type="site" description="Lowers pKa of active site Tyr" evidence="6">
    <location>
        <position position="80"/>
    </location>
</feature>
<dbReference type="AlphaFoldDB" id="A0A940PX11"/>
<accession>A0A940PX11</accession>
<comment type="caution">
    <text evidence="8">The sequence shown here is derived from an EMBL/GenBank/DDBJ whole genome shotgun (WGS) entry which is preliminary data.</text>
</comment>
<evidence type="ECO:0000256" key="5">
    <source>
        <dbReference type="PIRSR" id="PIRSR000097-2"/>
    </source>
</evidence>
<dbReference type="EMBL" id="JAFIDA010000001">
    <property type="protein sequence ID" value="MBP1326904.1"/>
    <property type="molecule type" value="Genomic_DNA"/>
</dbReference>
<evidence type="ECO:0000259" key="7">
    <source>
        <dbReference type="Pfam" id="PF00248"/>
    </source>
</evidence>
<organism evidence="8 9">
    <name type="scientific">Leucobacter exalbidus</name>
    <dbReference type="NCBI Taxonomy" id="662960"/>
    <lineage>
        <taxon>Bacteria</taxon>
        <taxon>Bacillati</taxon>
        <taxon>Actinomycetota</taxon>
        <taxon>Actinomycetes</taxon>
        <taxon>Micrococcales</taxon>
        <taxon>Microbacteriaceae</taxon>
        <taxon>Leucobacter</taxon>
    </lineage>
</organism>
<feature type="active site" description="Proton donor" evidence="4">
    <location>
        <position position="55"/>
    </location>
</feature>
<evidence type="ECO:0000256" key="1">
    <source>
        <dbReference type="ARBA" id="ARBA00007905"/>
    </source>
</evidence>
<comment type="similarity">
    <text evidence="1">Belongs to the aldo/keto reductase family.</text>
</comment>
<dbReference type="PANTHER" id="PTHR43827">
    <property type="entry name" value="2,5-DIKETO-D-GLUCONIC ACID REDUCTASE"/>
    <property type="match status" value="1"/>
</dbReference>
<gene>
    <name evidence="8" type="ORF">JOF28_002136</name>
</gene>
<dbReference type="PIRSF" id="PIRSF000097">
    <property type="entry name" value="AKR"/>
    <property type="match status" value="1"/>
</dbReference>
<evidence type="ECO:0000256" key="3">
    <source>
        <dbReference type="ARBA" id="ARBA00023002"/>
    </source>
</evidence>
<dbReference type="RefSeq" id="WP_209705735.1">
    <property type="nucleotide sequence ID" value="NZ_JAFIDA010000001.1"/>
</dbReference>
<dbReference type="Pfam" id="PF00248">
    <property type="entry name" value="Aldo_ket_red"/>
    <property type="match status" value="1"/>
</dbReference>
<evidence type="ECO:0000256" key="2">
    <source>
        <dbReference type="ARBA" id="ARBA00022857"/>
    </source>
</evidence>
<dbReference type="InterPro" id="IPR023210">
    <property type="entry name" value="NADP_OxRdtase_dom"/>
</dbReference>
<sequence>MESALSHAPTITLSGGAEMPALALGTWPMNDAETADAVASALAAGYRHIDTAENYQNERGVGEGLRRSGVPREDVFITTKFNREWHSVAGAQQAFENSAERLGVDTIDLLLVHWPNPDQGRYVDAVRGLAQLRDAGKIRAYGVSNFLPEHLEAVFAAGLTPEVNQIQLDPAHVWPAEQQLHREHGIVTIAYSPLGRGGDFLDSDPVQHAAAAHRKTPSQIVLRWHVQQGNAAAPKSGNPARQRENLDIFDFALSDAEMAAITALDTGEPGRHSSRDFGH</sequence>
<feature type="domain" description="NADP-dependent oxidoreductase" evidence="7">
    <location>
        <begin position="22"/>
        <end position="265"/>
    </location>
</feature>
<reference evidence="8" key="1">
    <citation type="submission" date="2021-02" db="EMBL/GenBank/DDBJ databases">
        <title>Sequencing the genomes of 1000 actinobacteria strains.</title>
        <authorList>
            <person name="Klenk H.-P."/>
        </authorList>
    </citation>
    <scope>NUCLEOTIDE SEQUENCE</scope>
    <source>
        <strain evidence="8">DSM 22850</strain>
    </source>
</reference>
<dbReference type="FunFam" id="3.20.20.100:FF:000002">
    <property type="entry name" value="2,5-diketo-D-gluconic acid reductase A"/>
    <property type="match status" value="1"/>
</dbReference>
<dbReference type="InterPro" id="IPR018170">
    <property type="entry name" value="Aldo/ket_reductase_CS"/>
</dbReference>
<evidence type="ECO:0000313" key="9">
    <source>
        <dbReference type="Proteomes" id="UP000675163"/>
    </source>
</evidence>
<name>A0A940PX11_9MICO</name>
<evidence type="ECO:0000313" key="8">
    <source>
        <dbReference type="EMBL" id="MBP1326904.1"/>
    </source>
</evidence>
<keyword evidence="2" id="KW-0521">NADP</keyword>
<dbReference type="InterPro" id="IPR020471">
    <property type="entry name" value="AKR"/>
</dbReference>
<dbReference type="PROSITE" id="PS00798">
    <property type="entry name" value="ALDOKETO_REDUCTASE_1"/>
    <property type="match status" value="1"/>
</dbReference>
<dbReference type="Proteomes" id="UP000675163">
    <property type="component" value="Unassembled WGS sequence"/>
</dbReference>
<dbReference type="GO" id="GO:0016616">
    <property type="term" value="F:oxidoreductase activity, acting on the CH-OH group of donors, NAD or NADP as acceptor"/>
    <property type="evidence" value="ECO:0007669"/>
    <property type="project" value="UniProtKB-ARBA"/>
</dbReference>
<proteinExistence type="inferred from homology"/>
<dbReference type="Gene3D" id="3.20.20.100">
    <property type="entry name" value="NADP-dependent oxidoreductase domain"/>
    <property type="match status" value="1"/>
</dbReference>
<dbReference type="EC" id="1.1.1.346" evidence="8"/>